<evidence type="ECO:0000259" key="10">
    <source>
        <dbReference type="PROSITE" id="PS50968"/>
    </source>
</evidence>
<dbReference type="GO" id="GO:0009317">
    <property type="term" value="C:acetyl-CoA carboxylase complex"/>
    <property type="evidence" value="ECO:0007669"/>
    <property type="project" value="InterPro"/>
</dbReference>
<evidence type="ECO:0000256" key="6">
    <source>
        <dbReference type="ARBA" id="ARBA00023160"/>
    </source>
</evidence>
<dbReference type="InterPro" id="IPR001882">
    <property type="entry name" value="Biotin_BS"/>
</dbReference>
<keyword evidence="5 8" id="KW-0443">Lipid metabolism</keyword>
<evidence type="ECO:0000256" key="1">
    <source>
        <dbReference type="ARBA" id="ARBA00005194"/>
    </source>
</evidence>
<evidence type="ECO:0000256" key="8">
    <source>
        <dbReference type="RuleBase" id="RU364072"/>
    </source>
</evidence>
<dbReference type="GO" id="GO:0006633">
    <property type="term" value="P:fatty acid biosynthetic process"/>
    <property type="evidence" value="ECO:0007669"/>
    <property type="project" value="UniProtKB-UniPathway"/>
</dbReference>
<accession>A0A1J5DSG5</accession>
<comment type="caution">
    <text evidence="11">The sequence shown here is derived from an EMBL/GenBank/DDBJ whole genome shotgun (WGS) entry which is preliminary data.</text>
</comment>
<organism evidence="11 12">
    <name type="scientific">Candidatus Desantisbacteria bacterium CG2_30_40_21</name>
    <dbReference type="NCBI Taxonomy" id="1817895"/>
    <lineage>
        <taxon>Bacteria</taxon>
        <taxon>Candidatus Desantisiibacteriota</taxon>
    </lineage>
</organism>
<dbReference type="UniPathway" id="UPA00094"/>
<protein>
    <recommendedName>
        <fullName evidence="2 8">Biotin carboxyl carrier protein of acetyl-CoA carboxylase</fullName>
    </recommendedName>
</protein>
<keyword evidence="6 8" id="KW-0275">Fatty acid biosynthesis</keyword>
<dbReference type="GO" id="GO:0003989">
    <property type="term" value="F:acetyl-CoA carboxylase activity"/>
    <property type="evidence" value="ECO:0007669"/>
    <property type="project" value="InterPro"/>
</dbReference>
<dbReference type="STRING" id="1817895.AUJ95_06050"/>
<keyword evidence="7 8" id="KW-0092">Biotin</keyword>
<evidence type="ECO:0000256" key="9">
    <source>
        <dbReference type="SAM" id="MobiDB-lite"/>
    </source>
</evidence>
<dbReference type="InterPro" id="IPR050709">
    <property type="entry name" value="Biotin_Carboxyl_Carrier/Decarb"/>
</dbReference>
<dbReference type="Gene3D" id="2.40.50.100">
    <property type="match status" value="1"/>
</dbReference>
<dbReference type="InterPro" id="IPR011053">
    <property type="entry name" value="Single_hybrid_motif"/>
</dbReference>
<dbReference type="PROSITE" id="PS50968">
    <property type="entry name" value="BIOTINYL_LIPOYL"/>
    <property type="match status" value="1"/>
</dbReference>
<proteinExistence type="predicted"/>
<evidence type="ECO:0000313" key="11">
    <source>
        <dbReference type="EMBL" id="OIP39017.1"/>
    </source>
</evidence>
<evidence type="ECO:0000256" key="7">
    <source>
        <dbReference type="ARBA" id="ARBA00023267"/>
    </source>
</evidence>
<keyword evidence="3 8" id="KW-0444">Lipid biosynthesis</keyword>
<dbReference type="PRINTS" id="PR01071">
    <property type="entry name" value="ACOABIOTINCC"/>
</dbReference>
<feature type="domain" description="Lipoyl-binding" evidence="10">
    <location>
        <begin position="62"/>
        <end position="146"/>
    </location>
</feature>
<comment type="pathway">
    <text evidence="1 8">Lipid metabolism; fatty acid biosynthesis.</text>
</comment>
<evidence type="ECO:0000256" key="4">
    <source>
        <dbReference type="ARBA" id="ARBA00022832"/>
    </source>
</evidence>
<reference evidence="11 12" key="1">
    <citation type="journal article" date="2016" name="Environ. Microbiol.">
        <title>Genomic resolution of a cold subsurface aquifer community provides metabolic insights for novel microbes adapted to high CO concentrations.</title>
        <authorList>
            <person name="Probst A.J."/>
            <person name="Castelle C.J."/>
            <person name="Singh A."/>
            <person name="Brown C.T."/>
            <person name="Anantharaman K."/>
            <person name="Sharon I."/>
            <person name="Hug L.A."/>
            <person name="Burstein D."/>
            <person name="Emerson J.B."/>
            <person name="Thomas B.C."/>
            <person name="Banfield J.F."/>
        </authorList>
    </citation>
    <scope>NUCLEOTIDE SEQUENCE [LARGE SCALE GENOMIC DNA]</scope>
    <source>
        <strain evidence="11">CG2_30_40_21</strain>
    </source>
</reference>
<sequence>MLDEIIDIFHTEHLTELEVKDNEKRVRIKRAVVMGEEPAVSTDPNIEYRNTKQNVSTPKKKPQQEENPNWKKITSPLTGTFYRSSSPDIPPFVEVGSIIIPGQTLGLLEAMKMFNEIKSEISGKIAKIQAKAGEIAEVGSVLFLVEPNDG</sequence>
<dbReference type="PANTHER" id="PTHR45266:SF3">
    <property type="entry name" value="OXALOACETATE DECARBOXYLASE ALPHA CHAIN"/>
    <property type="match status" value="1"/>
</dbReference>
<comment type="function">
    <text evidence="8">This protein is a component of the acetyl coenzyme A carboxylase complex; first, biotin carboxylase catalyzes the carboxylation of the carrier protein and then the transcarboxylase transfers the carboxyl group to form malonyl-CoA.</text>
</comment>
<dbReference type="Pfam" id="PF00364">
    <property type="entry name" value="Biotin_lipoyl"/>
    <property type="match status" value="1"/>
</dbReference>
<evidence type="ECO:0000256" key="5">
    <source>
        <dbReference type="ARBA" id="ARBA00023098"/>
    </source>
</evidence>
<keyword evidence="4 8" id="KW-0276">Fatty acid metabolism</keyword>
<evidence type="ECO:0000256" key="3">
    <source>
        <dbReference type="ARBA" id="ARBA00022516"/>
    </source>
</evidence>
<evidence type="ECO:0000313" key="12">
    <source>
        <dbReference type="Proteomes" id="UP000183085"/>
    </source>
</evidence>
<name>A0A1J5DSG5_9BACT</name>
<dbReference type="InterPro" id="IPR000089">
    <property type="entry name" value="Biotin_lipoyl"/>
</dbReference>
<dbReference type="SUPFAM" id="SSF51230">
    <property type="entry name" value="Single hybrid motif"/>
    <property type="match status" value="1"/>
</dbReference>
<gene>
    <name evidence="11" type="ORF">AUJ95_06050</name>
</gene>
<evidence type="ECO:0000256" key="2">
    <source>
        <dbReference type="ARBA" id="ARBA00017562"/>
    </source>
</evidence>
<dbReference type="CDD" id="cd06850">
    <property type="entry name" value="biotinyl_domain"/>
    <property type="match status" value="1"/>
</dbReference>
<dbReference type="InterPro" id="IPR001249">
    <property type="entry name" value="AcCoA_biotinCC"/>
</dbReference>
<dbReference type="AlphaFoldDB" id="A0A1J5DSG5"/>
<dbReference type="PROSITE" id="PS00188">
    <property type="entry name" value="BIOTIN"/>
    <property type="match status" value="1"/>
</dbReference>
<dbReference type="PANTHER" id="PTHR45266">
    <property type="entry name" value="OXALOACETATE DECARBOXYLASE ALPHA CHAIN"/>
    <property type="match status" value="1"/>
</dbReference>
<feature type="region of interest" description="Disordered" evidence="9">
    <location>
        <begin position="41"/>
        <end position="74"/>
    </location>
</feature>
<dbReference type="EMBL" id="MNYI01000164">
    <property type="protein sequence ID" value="OIP39017.1"/>
    <property type="molecule type" value="Genomic_DNA"/>
</dbReference>
<dbReference type="Proteomes" id="UP000183085">
    <property type="component" value="Unassembled WGS sequence"/>
</dbReference>